<protein>
    <recommendedName>
        <fullName evidence="1">Metallo-beta-lactamase domain-containing protein</fullName>
    </recommendedName>
</protein>
<dbReference type="OrthoDB" id="3204284at2"/>
<dbReference type="InterPro" id="IPR001279">
    <property type="entry name" value="Metallo-B-lactamas"/>
</dbReference>
<dbReference type="KEGG" id="rhs:A3Q41_01267"/>
<dbReference type="InterPro" id="IPR050114">
    <property type="entry name" value="UPF0173_UPF0282_UlaG_hydrolase"/>
</dbReference>
<proteinExistence type="predicted"/>
<dbReference type="EMBL" id="CP015220">
    <property type="protein sequence ID" value="AMY22578.1"/>
    <property type="molecule type" value="Genomic_DNA"/>
</dbReference>
<dbReference type="PATRIC" id="fig|1653479.3.peg.1283"/>
<evidence type="ECO:0000259" key="1">
    <source>
        <dbReference type="Pfam" id="PF12706"/>
    </source>
</evidence>
<reference evidence="2 3" key="1">
    <citation type="journal article" date="2016" name="Genome Announc.">
        <title>Complete Genome and Plasmid Sequences for Rhodococcus fascians D188 and Draft Sequences for Rhodococcus Isolates PBTS 1 and PBTS 2.</title>
        <authorList>
            <person name="Stamler R.A."/>
            <person name="Vereecke D."/>
            <person name="Zhang Y."/>
            <person name="Schilkey F."/>
            <person name="Devitt N."/>
            <person name="Randall J.J."/>
        </authorList>
    </citation>
    <scope>NUCLEOTIDE SEQUENCE [LARGE SCALE GENOMIC DNA]</scope>
    <source>
        <strain evidence="2 3">PBTS2</strain>
    </source>
</reference>
<dbReference type="RefSeq" id="WP_048319208.1">
    <property type="nucleotide sequence ID" value="NZ_CP015220.1"/>
</dbReference>
<keyword evidence="3" id="KW-1185">Reference proteome</keyword>
<evidence type="ECO:0000313" key="2">
    <source>
        <dbReference type="EMBL" id="AMY22578.1"/>
    </source>
</evidence>
<organism evidence="2 3">
    <name type="scientific">Rhodococcoides fascians</name>
    <name type="common">Rhodococcus fascians</name>
    <dbReference type="NCBI Taxonomy" id="1828"/>
    <lineage>
        <taxon>Bacteria</taxon>
        <taxon>Bacillati</taxon>
        <taxon>Actinomycetota</taxon>
        <taxon>Actinomycetes</taxon>
        <taxon>Mycobacteriales</taxon>
        <taxon>Nocardiaceae</taxon>
        <taxon>Rhodococcoides</taxon>
    </lineage>
</organism>
<accession>A0A143QIJ5</accession>
<sequence length="285" mass="31164">MKGTFTFIGNATALISFGDITLLTDPNFLHAGQYAYLGHGLVSKRLREPAMDIDELPRVDAVLLSHMHGDHWDRRTEAHLDPGTPIITTAHATKRLQRRGFGAAEALSTWGSTVVQRGNTTATVTAMPGRHGPTWTQTLRLVPPVMGSMIEFEHTTSGNEADRLRIYVSGDTLYVDDLAEIPHRYPSIDTGVFHLGGTTLPFGQSPKRGLMVTMDAVQGAQAVELIDAKRSIPIHFDDYGVFASSLTEFEDETHRQGLADRITYVRRGETVAIGADSSHDGGPFI</sequence>
<dbReference type="AlphaFoldDB" id="A0A143QIJ5"/>
<dbReference type="InterPro" id="IPR036866">
    <property type="entry name" value="RibonucZ/Hydroxyglut_hydro"/>
</dbReference>
<feature type="domain" description="Metallo-beta-lactamase" evidence="1">
    <location>
        <begin position="43"/>
        <end position="236"/>
    </location>
</feature>
<reference evidence="3" key="2">
    <citation type="submission" date="2016-04" db="EMBL/GenBank/DDBJ databases">
        <title>Complete Genome and Plasmid Sequences for Rhodococcus fascians D188 and Draft Sequences for Rhodococcus spp. Isolates PBTS 1 and PBTS 2.</title>
        <authorList>
            <person name="Stamer R."/>
            <person name="Vereecke D."/>
            <person name="Zhang Y."/>
            <person name="Schilkey F."/>
            <person name="Devitt N."/>
            <person name="Randall J."/>
        </authorList>
    </citation>
    <scope>NUCLEOTIDE SEQUENCE [LARGE SCALE GENOMIC DNA]</scope>
    <source>
        <strain evidence="3">PBTS2</strain>
    </source>
</reference>
<evidence type="ECO:0000313" key="3">
    <source>
        <dbReference type="Proteomes" id="UP000076038"/>
    </source>
</evidence>
<dbReference type="PANTHER" id="PTHR43546">
    <property type="entry name" value="UPF0173 METAL-DEPENDENT HYDROLASE MJ1163-RELATED"/>
    <property type="match status" value="1"/>
</dbReference>
<gene>
    <name evidence="2" type="ORF">A3Q41_01267</name>
</gene>
<dbReference type="Proteomes" id="UP000076038">
    <property type="component" value="Chromosome"/>
</dbReference>
<name>A0A143QIJ5_RHOFA</name>
<dbReference type="SUPFAM" id="SSF56281">
    <property type="entry name" value="Metallo-hydrolase/oxidoreductase"/>
    <property type="match status" value="1"/>
</dbReference>
<dbReference type="Gene3D" id="3.60.15.10">
    <property type="entry name" value="Ribonuclease Z/Hydroxyacylglutathione hydrolase-like"/>
    <property type="match status" value="1"/>
</dbReference>
<dbReference type="Pfam" id="PF12706">
    <property type="entry name" value="Lactamase_B_2"/>
    <property type="match status" value="1"/>
</dbReference>
<dbReference type="PANTHER" id="PTHR43546:SF7">
    <property type="entry name" value="METALLO-BETA-LACTAMASE DOMAIN-CONTAINING PROTEIN"/>
    <property type="match status" value="1"/>
</dbReference>